<organism evidence="2">
    <name type="scientific">marine sediment metagenome</name>
    <dbReference type="NCBI Taxonomy" id="412755"/>
    <lineage>
        <taxon>unclassified sequences</taxon>
        <taxon>metagenomes</taxon>
        <taxon>ecological metagenomes</taxon>
    </lineage>
</organism>
<dbReference type="GO" id="GO:0005524">
    <property type="term" value="F:ATP binding"/>
    <property type="evidence" value="ECO:0007669"/>
    <property type="project" value="InterPro"/>
</dbReference>
<dbReference type="PANTHER" id="PTHR42798:SF2">
    <property type="entry name" value="ABC TRANSPORTER ATP-BINDING PROTEIN MG467-RELATED"/>
    <property type="match status" value="1"/>
</dbReference>
<evidence type="ECO:0000259" key="1">
    <source>
        <dbReference type="Pfam" id="PF00005"/>
    </source>
</evidence>
<name>X0UW66_9ZZZZ</name>
<gene>
    <name evidence="2" type="ORF">S01H1_33294</name>
</gene>
<protein>
    <recommendedName>
        <fullName evidence="1">ABC transporter domain-containing protein</fullName>
    </recommendedName>
</protein>
<dbReference type="Gene3D" id="3.40.50.300">
    <property type="entry name" value="P-loop containing nucleotide triphosphate hydrolases"/>
    <property type="match status" value="1"/>
</dbReference>
<proteinExistence type="predicted"/>
<feature type="domain" description="ABC transporter" evidence="1">
    <location>
        <begin position="34"/>
        <end position="101"/>
    </location>
</feature>
<evidence type="ECO:0000313" key="2">
    <source>
        <dbReference type="EMBL" id="GAG09970.1"/>
    </source>
</evidence>
<dbReference type="PANTHER" id="PTHR42798">
    <property type="entry name" value="LIPOPROTEIN-RELEASING SYSTEM ATP-BINDING PROTEIN LOLD"/>
    <property type="match status" value="1"/>
</dbReference>
<reference evidence="2" key="1">
    <citation type="journal article" date="2014" name="Front. Microbiol.">
        <title>High frequency of phylogenetically diverse reductive dehalogenase-homologous genes in deep subseafloor sedimentary metagenomes.</title>
        <authorList>
            <person name="Kawai M."/>
            <person name="Futagami T."/>
            <person name="Toyoda A."/>
            <person name="Takaki Y."/>
            <person name="Nishi S."/>
            <person name="Hori S."/>
            <person name="Arai W."/>
            <person name="Tsubouchi T."/>
            <person name="Morono Y."/>
            <person name="Uchiyama I."/>
            <person name="Ito T."/>
            <person name="Fujiyama A."/>
            <person name="Inagaki F."/>
            <person name="Takami H."/>
        </authorList>
    </citation>
    <scope>NUCLEOTIDE SEQUENCE</scope>
    <source>
        <strain evidence="2">Expedition CK06-06</strain>
    </source>
</reference>
<dbReference type="EMBL" id="BARS01020666">
    <property type="protein sequence ID" value="GAG09970.1"/>
    <property type="molecule type" value="Genomic_DNA"/>
</dbReference>
<comment type="caution">
    <text evidence="2">The sequence shown here is derived from an EMBL/GenBank/DDBJ whole genome shotgun (WGS) entry which is preliminary data.</text>
</comment>
<dbReference type="InterPro" id="IPR003439">
    <property type="entry name" value="ABC_transporter-like_ATP-bd"/>
</dbReference>
<dbReference type="SUPFAM" id="SSF52540">
    <property type="entry name" value="P-loop containing nucleoside triphosphate hydrolases"/>
    <property type="match status" value="1"/>
</dbReference>
<dbReference type="Pfam" id="PF00005">
    <property type="entry name" value="ABC_tran"/>
    <property type="match status" value="1"/>
</dbReference>
<dbReference type="InterPro" id="IPR027417">
    <property type="entry name" value="P-loop_NTPase"/>
</dbReference>
<dbReference type="GO" id="GO:0016887">
    <property type="term" value="F:ATP hydrolysis activity"/>
    <property type="evidence" value="ECO:0007669"/>
    <property type="project" value="InterPro"/>
</dbReference>
<dbReference type="AlphaFoldDB" id="X0UW66"/>
<sequence length="102" mass="11255">MMTSSKNTPAETPLYTAEQLTKSYQMGEVTVHALRGVDLQIREGEFMVMLGPSGSGKSTLLNLIGGMDTASSGHIKLRDTDIADFSERRLTAYRREHVGFVF</sequence>
<accession>X0UW66</accession>
<feature type="non-terminal residue" evidence="2">
    <location>
        <position position="102"/>
    </location>
</feature>